<dbReference type="AlphaFoldDB" id="U6M257"/>
<feature type="region of interest" description="Disordered" evidence="1">
    <location>
        <begin position="446"/>
        <end position="471"/>
    </location>
</feature>
<feature type="compositionally biased region" description="Low complexity" evidence="1">
    <location>
        <begin position="687"/>
        <end position="726"/>
    </location>
</feature>
<evidence type="ECO:0000313" key="3">
    <source>
        <dbReference type="Proteomes" id="UP000030763"/>
    </source>
</evidence>
<name>U6M257_EIMMA</name>
<evidence type="ECO:0000313" key="2">
    <source>
        <dbReference type="EMBL" id="CDJ58081.1"/>
    </source>
</evidence>
<proteinExistence type="predicted"/>
<feature type="region of interest" description="Disordered" evidence="1">
    <location>
        <begin position="70"/>
        <end position="110"/>
    </location>
</feature>
<feature type="compositionally biased region" description="Low complexity" evidence="1">
    <location>
        <begin position="374"/>
        <end position="391"/>
    </location>
</feature>
<dbReference type="GeneID" id="25338719"/>
<accession>U6M257</accession>
<organism evidence="2 3">
    <name type="scientific">Eimeria maxima</name>
    <name type="common">Coccidian parasite</name>
    <dbReference type="NCBI Taxonomy" id="5804"/>
    <lineage>
        <taxon>Eukaryota</taxon>
        <taxon>Sar</taxon>
        <taxon>Alveolata</taxon>
        <taxon>Apicomplexa</taxon>
        <taxon>Conoidasida</taxon>
        <taxon>Coccidia</taxon>
        <taxon>Eucoccidiorida</taxon>
        <taxon>Eimeriorina</taxon>
        <taxon>Eimeriidae</taxon>
        <taxon>Eimeria</taxon>
    </lineage>
</organism>
<dbReference type="Proteomes" id="UP000030763">
    <property type="component" value="Unassembled WGS sequence"/>
</dbReference>
<dbReference type="PANTHER" id="PTHR34491:SF74">
    <property type="entry name" value="DUF4456 DOMAIN-CONTAINING PROTEIN"/>
    <property type="match status" value="1"/>
</dbReference>
<reference evidence="2" key="2">
    <citation type="submission" date="2013-10" db="EMBL/GenBank/DDBJ databases">
        <authorList>
            <person name="Aslett M."/>
        </authorList>
    </citation>
    <scope>NUCLEOTIDE SEQUENCE [LARGE SCALE GENOMIC DNA]</scope>
    <source>
        <strain evidence="2">Weybridge</strain>
    </source>
</reference>
<feature type="region of interest" description="Disordered" evidence="1">
    <location>
        <begin position="1"/>
        <end position="31"/>
    </location>
</feature>
<evidence type="ECO:0000256" key="1">
    <source>
        <dbReference type="SAM" id="MobiDB-lite"/>
    </source>
</evidence>
<dbReference type="OrthoDB" id="354884at2759"/>
<feature type="compositionally biased region" description="Low complexity" evidence="1">
    <location>
        <begin position="261"/>
        <end position="272"/>
    </location>
</feature>
<feature type="compositionally biased region" description="Polar residues" evidence="1">
    <location>
        <begin position="814"/>
        <end position="839"/>
    </location>
</feature>
<feature type="region of interest" description="Disordered" evidence="1">
    <location>
        <begin position="159"/>
        <end position="286"/>
    </location>
</feature>
<feature type="region of interest" description="Disordered" evidence="1">
    <location>
        <begin position="493"/>
        <end position="514"/>
    </location>
</feature>
<dbReference type="RefSeq" id="XP_013334729.1">
    <property type="nucleotide sequence ID" value="XM_013479275.1"/>
</dbReference>
<keyword evidence="3" id="KW-1185">Reference proteome</keyword>
<feature type="compositionally biased region" description="Low complexity" evidence="1">
    <location>
        <begin position="205"/>
        <end position="218"/>
    </location>
</feature>
<feature type="compositionally biased region" description="Polar residues" evidence="1">
    <location>
        <begin position="1"/>
        <end position="14"/>
    </location>
</feature>
<protein>
    <submittedName>
        <fullName evidence="2">Uncharacterized protein</fullName>
    </submittedName>
</protein>
<feature type="region of interest" description="Disordered" evidence="1">
    <location>
        <begin position="935"/>
        <end position="956"/>
    </location>
</feature>
<feature type="compositionally biased region" description="Low complexity" evidence="1">
    <location>
        <begin position="628"/>
        <end position="653"/>
    </location>
</feature>
<feature type="compositionally biased region" description="Low complexity" evidence="1">
    <location>
        <begin position="744"/>
        <end position="765"/>
    </location>
</feature>
<gene>
    <name evidence="2" type="ORF">EMWEY_00047330</name>
</gene>
<dbReference type="EMBL" id="HG719468">
    <property type="protein sequence ID" value="CDJ58081.1"/>
    <property type="molecule type" value="Genomic_DNA"/>
</dbReference>
<feature type="region of interest" description="Disordered" evidence="1">
    <location>
        <begin position="627"/>
        <end position="656"/>
    </location>
</feature>
<dbReference type="PANTHER" id="PTHR34491">
    <property type="entry name" value="A-TYPE INCLUSION PROTEIN, PUTATIVE-RELATED"/>
    <property type="match status" value="1"/>
</dbReference>
<feature type="compositionally biased region" description="Low complexity" evidence="1">
    <location>
        <begin position="161"/>
        <end position="175"/>
    </location>
</feature>
<dbReference type="VEuPathDB" id="ToxoDB:EMWEY_00047330"/>
<feature type="compositionally biased region" description="Low complexity" evidence="1">
    <location>
        <begin position="935"/>
        <end position="950"/>
    </location>
</feature>
<reference evidence="2" key="1">
    <citation type="submission" date="2013-10" db="EMBL/GenBank/DDBJ databases">
        <title>Genomic analysis of the causative agents of coccidiosis in chickens.</title>
        <authorList>
            <person name="Reid A.J."/>
            <person name="Blake D."/>
            <person name="Billington K."/>
            <person name="Browne H."/>
            <person name="Dunn M."/>
            <person name="Hung S."/>
            <person name="Kawahara F."/>
            <person name="Miranda-Saavedra D."/>
            <person name="Mourier T."/>
            <person name="Nagra H."/>
            <person name="Otto T.D."/>
            <person name="Rawlings N."/>
            <person name="Sanchez A."/>
            <person name="Sanders M."/>
            <person name="Subramaniam C."/>
            <person name="Tay Y."/>
            <person name="Dear P."/>
            <person name="Doerig C."/>
            <person name="Gruber A."/>
            <person name="Parkinson J."/>
            <person name="Shirley M."/>
            <person name="Wan K.L."/>
            <person name="Berriman M."/>
            <person name="Tomley F."/>
            <person name="Pain A."/>
        </authorList>
    </citation>
    <scope>NUCLEOTIDE SEQUENCE [LARGE SCALE GENOMIC DNA]</scope>
    <source>
        <strain evidence="2">Weybridge</strain>
    </source>
</reference>
<feature type="compositionally biased region" description="Low complexity" evidence="1">
    <location>
        <begin position="850"/>
        <end position="866"/>
    </location>
</feature>
<feature type="compositionally biased region" description="Basic residues" evidence="1">
    <location>
        <begin position="727"/>
        <end position="743"/>
    </location>
</feature>
<feature type="region of interest" description="Disordered" evidence="1">
    <location>
        <begin position="687"/>
        <end position="877"/>
    </location>
</feature>
<dbReference type="OMA" id="SGRCDTK"/>
<sequence>METPNITDTAQRLQGASLDRGDKPAGQQQEQEQLLLQQLQQQLLLPQEEDLEQQRGQQLQQQLLQEGCLQDDEAAVQGTATPQSPQQQQQQEEEEGQQQQEQQHQAANEASDKLTQHLVRLHELLLSGRCDTKMQQLIDAAAAAVAAVNASHAEVPKAAFSGSNSSSSNGSSSGGDKPHAPFGSSLDERFLGTGLPSCRDRSYLSSSQQQQQQQQQQQHWQRAIARPDCVRTPDTYGDALGGPPRGAPPLSVGALPVSSVPSGLSQGLSFGSPPGGLSGSPPKPLASPLSRSAPLLFNGDSMVWDYYNSCTTADEPWGPPPAGGGRGSLTQELEQGACGPLSSGAAGGPFSCLGGGRGTQGASLDRRVSPLYPSNSSNSSNSSSNNSSSSSAAAGEAAACLSPRFRLSPMVLNAYQRRGPLGAPLGGPLGLQGPPRAHSDFNLHRSETAARGQRSPRHSLGATKGPLPFSRGGPQVGVEGYLDAAQQHLQQHLQQHIQQQLHPQQQHSQQQQQRRMNGVCSGVVSRGVSRGKQVFYYCPSCLEAFPSSALSLFAAHVSQRGHVVQQLQRLRGPDGYFQCPKCTCKGSDLLGLLRHWHEGGAAHHGQKILKHIRTKDVPPGFHAIEPLQQQQQQQQQQRQQHIQSQAQQQQQQQHNCNTQFHARHGVQSAAAAASPLEAQLSLLGALASSSQDTRSRQPLQQQQQQQQPLQQQQQQPLHMHQQQQPIHQRHHHHQHAQRQHHTQQQHLPQQQQQQQQQVEQEVQHLAGPSSGPQGAMMGRPREESSHPLLSPTRRVGEGPPGGGPGGPRLGAPCNSPQQRGSLATEFRSTTGSQRSSALSEASEEVPHPNEQQQQQEQHEQQQQQQRDQQHGEGSRQGADMVALVKPHVGTNATAIVGGPRSNSVGCGGPLKGAASASSYGSSRVWGMGLQQQRPVPLHLQQHQQQQQQQQHEQHQQTGFTFSAVDFPSLKPKPSLSLKQQQQQQLLLLQDEQQHPTQGGAANGCFPTKKEFAGTVDAVFVRGVIGPVAATLDAAAAAAAAVSGAETTRTFLLGHLVETREAEAAQTRGVLMAFIEVHSASVAAEAVEAAAAAAAAAAAEARSRSSIPESCSSSIIRRDAFRKKEHSALQQR</sequence>
<feature type="compositionally biased region" description="Gly residues" evidence="1">
    <location>
        <begin position="798"/>
        <end position="808"/>
    </location>
</feature>
<feature type="region of interest" description="Disordered" evidence="1">
    <location>
        <begin position="357"/>
        <end position="391"/>
    </location>
</feature>